<comment type="similarity">
    <text evidence="1 5">Belongs to the protein sulfotransferase family.</text>
</comment>
<evidence type="ECO:0000256" key="1">
    <source>
        <dbReference type="ARBA" id="ARBA00009988"/>
    </source>
</evidence>
<keyword evidence="3 5" id="KW-0808">Transferase</keyword>
<accession>A0A087TEX2</accession>
<name>A0A087TEX2_STEMI</name>
<dbReference type="OMA" id="CGPETRI"/>
<protein>
    <recommendedName>
        <fullName evidence="2 5">Protein-tyrosine sulfotransferase</fullName>
        <ecNumber evidence="2 5">2.8.2.20</ecNumber>
    </recommendedName>
</protein>
<dbReference type="PANTHER" id="PTHR12788">
    <property type="entry name" value="PROTEIN-TYROSINE SULFOTRANSFERASE 2"/>
    <property type="match status" value="1"/>
</dbReference>
<dbReference type="OrthoDB" id="6427085at2759"/>
<dbReference type="Pfam" id="PF13469">
    <property type="entry name" value="Sulfotransfer_3"/>
    <property type="match status" value="1"/>
</dbReference>
<dbReference type="GO" id="GO:0005794">
    <property type="term" value="C:Golgi apparatus"/>
    <property type="evidence" value="ECO:0007669"/>
    <property type="project" value="TreeGrafter"/>
</dbReference>
<dbReference type="Proteomes" id="UP000054359">
    <property type="component" value="Unassembled WGS sequence"/>
</dbReference>
<proteinExistence type="inferred from homology"/>
<sequence>MPLVFIGGMPRSGTTLLRVLLDAHPDVRCGEETRVIPRLLGLKSQWLKSPLESRRLKEAGVTPQVLDSAIAAFTLEVIARHGDPASRLCNKD</sequence>
<comment type="function">
    <text evidence="5">Catalyzes the O-sulfation of tyrosine residues within acidic motifs of polypeptides, using 3'-phosphoadenylyl sulfate (PAPS) as cosubstrate.</text>
</comment>
<keyword evidence="7" id="KW-1185">Reference proteome</keyword>
<dbReference type="GO" id="GO:0008476">
    <property type="term" value="F:protein-tyrosine sulfotransferase activity"/>
    <property type="evidence" value="ECO:0007669"/>
    <property type="project" value="UniProtKB-EC"/>
</dbReference>
<evidence type="ECO:0000256" key="3">
    <source>
        <dbReference type="ARBA" id="ARBA00022679"/>
    </source>
</evidence>
<dbReference type="InterPro" id="IPR026634">
    <property type="entry name" value="TPST-like"/>
</dbReference>
<feature type="non-terminal residue" evidence="6">
    <location>
        <position position="92"/>
    </location>
</feature>
<reference evidence="6 7" key="1">
    <citation type="submission" date="2013-11" db="EMBL/GenBank/DDBJ databases">
        <title>Genome sequencing of Stegodyphus mimosarum.</title>
        <authorList>
            <person name="Bechsgaard J."/>
        </authorList>
    </citation>
    <scope>NUCLEOTIDE SEQUENCE [LARGE SCALE GENOMIC DNA]</scope>
</reference>
<dbReference type="SUPFAM" id="SSF52540">
    <property type="entry name" value="P-loop containing nucleoside triphosphate hydrolases"/>
    <property type="match status" value="1"/>
</dbReference>
<evidence type="ECO:0000256" key="4">
    <source>
        <dbReference type="ARBA" id="ARBA00048460"/>
    </source>
</evidence>
<gene>
    <name evidence="6" type="ORF">X975_03824</name>
</gene>
<comment type="catalytic activity">
    <reaction evidence="4 5">
        <text>L-tyrosyl-[protein] + 3'-phosphoadenylyl sulfate = O-sulfo-L-tyrosine-[protein] + adenosine 3',5'-bisphosphate + H(+)</text>
        <dbReference type="Rhea" id="RHEA:16801"/>
        <dbReference type="Rhea" id="RHEA-COMP:10136"/>
        <dbReference type="Rhea" id="RHEA-COMP:11688"/>
        <dbReference type="ChEBI" id="CHEBI:15378"/>
        <dbReference type="ChEBI" id="CHEBI:46858"/>
        <dbReference type="ChEBI" id="CHEBI:58339"/>
        <dbReference type="ChEBI" id="CHEBI:58343"/>
        <dbReference type="ChEBI" id="CHEBI:65286"/>
        <dbReference type="EC" id="2.8.2.20"/>
    </reaction>
</comment>
<dbReference type="PANTHER" id="PTHR12788:SF10">
    <property type="entry name" value="PROTEIN-TYROSINE SULFOTRANSFERASE"/>
    <property type="match status" value="1"/>
</dbReference>
<dbReference type="AlphaFoldDB" id="A0A087TEX2"/>
<organism evidence="6 7">
    <name type="scientific">Stegodyphus mimosarum</name>
    <name type="common">African social velvet spider</name>
    <dbReference type="NCBI Taxonomy" id="407821"/>
    <lineage>
        <taxon>Eukaryota</taxon>
        <taxon>Metazoa</taxon>
        <taxon>Ecdysozoa</taxon>
        <taxon>Arthropoda</taxon>
        <taxon>Chelicerata</taxon>
        <taxon>Arachnida</taxon>
        <taxon>Araneae</taxon>
        <taxon>Araneomorphae</taxon>
        <taxon>Entelegynae</taxon>
        <taxon>Eresoidea</taxon>
        <taxon>Eresidae</taxon>
        <taxon>Stegodyphus</taxon>
    </lineage>
</organism>
<dbReference type="EMBL" id="KK114898">
    <property type="protein sequence ID" value="KFM63661.1"/>
    <property type="molecule type" value="Genomic_DNA"/>
</dbReference>
<evidence type="ECO:0000256" key="2">
    <source>
        <dbReference type="ARBA" id="ARBA00013262"/>
    </source>
</evidence>
<evidence type="ECO:0000313" key="6">
    <source>
        <dbReference type="EMBL" id="KFM63661.1"/>
    </source>
</evidence>
<dbReference type="STRING" id="407821.A0A087TEX2"/>
<evidence type="ECO:0000256" key="5">
    <source>
        <dbReference type="RuleBase" id="RU365018"/>
    </source>
</evidence>
<dbReference type="EC" id="2.8.2.20" evidence="2 5"/>
<dbReference type="InterPro" id="IPR027417">
    <property type="entry name" value="P-loop_NTPase"/>
</dbReference>
<evidence type="ECO:0000313" key="7">
    <source>
        <dbReference type="Proteomes" id="UP000054359"/>
    </source>
</evidence>
<dbReference type="Gene3D" id="3.40.50.300">
    <property type="entry name" value="P-loop containing nucleotide triphosphate hydrolases"/>
    <property type="match status" value="1"/>
</dbReference>